<feature type="domain" description="Cytochrome c" evidence="6">
    <location>
        <begin position="383"/>
        <end position="495"/>
    </location>
</feature>
<dbReference type="PROSITE" id="PS51007">
    <property type="entry name" value="CYTC"/>
    <property type="match status" value="2"/>
</dbReference>
<dbReference type="SUPFAM" id="SSF46626">
    <property type="entry name" value="Cytochrome c"/>
    <property type="match status" value="2"/>
</dbReference>
<evidence type="ECO:0000256" key="5">
    <source>
        <dbReference type="SAM" id="MobiDB-lite"/>
    </source>
</evidence>
<dbReference type="PANTHER" id="PTHR35008">
    <property type="entry name" value="BLL4482 PROTEIN-RELATED"/>
    <property type="match status" value="1"/>
</dbReference>
<evidence type="ECO:0000256" key="3">
    <source>
        <dbReference type="ARBA" id="ARBA00023004"/>
    </source>
</evidence>
<proteinExistence type="predicted"/>
<dbReference type="InterPro" id="IPR051459">
    <property type="entry name" value="Cytochrome_c-type_DH"/>
</dbReference>
<evidence type="ECO:0000259" key="6">
    <source>
        <dbReference type="PROSITE" id="PS51007"/>
    </source>
</evidence>
<dbReference type="Gene3D" id="1.10.760.10">
    <property type="entry name" value="Cytochrome c-like domain"/>
    <property type="match status" value="2"/>
</dbReference>
<dbReference type="InterPro" id="IPR009056">
    <property type="entry name" value="Cyt_c-like_dom"/>
</dbReference>
<accession>A0A517PE76</accession>
<protein>
    <submittedName>
        <fullName evidence="7">Cytochrome c</fullName>
    </submittedName>
</protein>
<sequence>MRSRPPAAAPLAVRLSLGGWLAGFVLVGITGCEPAPEPAFVPPPKYAGLLEELRTGTRAEVEDFETGEREERDLVGFDEALLKRFGTPTDPAVFTSLPVEFSSQRAEVTEVTEDPEAKTTTFLLAPVAGTEALPPIAVGDVLHWNGEMGKPHEAAVTAVEGDAVTIPLIPFENYPAAFPPAFDEATGEPLPATLVVGDAELLEQGRDLYTVHCMHCHGSAGGGDGPTAKYLHPLPRDYRLGVYKFTSTGSGVPSREDLTRVLREGIPGTYMPSFHPALNAAQTAAVVEYVRWLSMQGQYAGALANEADVFYGAQAIEERLSSEEGLTREDLVKELTDAWDYNVSDQLTFITAPVAEPWALAETEPPVTPGEPRPVLTGAELAASVERGRGLYLQKSTQCASCHGSRGLGNGPQTVSVLIDAATGQPYAEPGIHDVWGEVVMPRNLTRGIYRGGRRPIDLYRRVHSGIVGSNMPGFGDNLSDAQIWDLVNFLLALPLDPSLLDGAEPEPTADPTAEEPAVAAAPARVLPSPVVPPTASQKKADRS</sequence>
<keyword evidence="1 4" id="KW-0349">Heme</keyword>
<dbReference type="Pfam" id="PF00034">
    <property type="entry name" value="Cytochrom_C"/>
    <property type="match status" value="1"/>
</dbReference>
<evidence type="ECO:0000313" key="7">
    <source>
        <dbReference type="EMBL" id="QDT17680.1"/>
    </source>
</evidence>
<evidence type="ECO:0000256" key="4">
    <source>
        <dbReference type="PROSITE-ProRule" id="PRU00433"/>
    </source>
</evidence>
<feature type="compositionally biased region" description="Low complexity" evidence="5">
    <location>
        <begin position="502"/>
        <end position="529"/>
    </location>
</feature>
<evidence type="ECO:0000256" key="2">
    <source>
        <dbReference type="ARBA" id="ARBA00022723"/>
    </source>
</evidence>
<evidence type="ECO:0000313" key="8">
    <source>
        <dbReference type="Proteomes" id="UP000318741"/>
    </source>
</evidence>
<feature type="domain" description="Cytochrome c" evidence="6">
    <location>
        <begin position="200"/>
        <end position="294"/>
    </location>
</feature>
<dbReference type="KEGG" id="acaf:CA12_38110"/>
<dbReference type="Pfam" id="PF13442">
    <property type="entry name" value="Cytochrome_CBB3"/>
    <property type="match status" value="1"/>
</dbReference>
<keyword evidence="2 4" id="KW-0479">Metal-binding</keyword>
<dbReference type="Proteomes" id="UP000318741">
    <property type="component" value="Chromosome"/>
</dbReference>
<keyword evidence="3 4" id="KW-0408">Iron</keyword>
<dbReference type="GO" id="GO:0020037">
    <property type="term" value="F:heme binding"/>
    <property type="evidence" value="ECO:0007669"/>
    <property type="project" value="InterPro"/>
</dbReference>
<dbReference type="RefSeq" id="WP_145360624.1">
    <property type="nucleotide sequence ID" value="NZ_CP036265.1"/>
</dbReference>
<feature type="region of interest" description="Disordered" evidence="5">
    <location>
        <begin position="502"/>
        <end position="544"/>
    </location>
</feature>
<gene>
    <name evidence="7" type="ORF">CA12_38110</name>
</gene>
<dbReference type="GO" id="GO:0046872">
    <property type="term" value="F:metal ion binding"/>
    <property type="evidence" value="ECO:0007669"/>
    <property type="project" value="UniProtKB-KW"/>
</dbReference>
<dbReference type="GO" id="GO:0009055">
    <property type="term" value="F:electron transfer activity"/>
    <property type="evidence" value="ECO:0007669"/>
    <property type="project" value="InterPro"/>
</dbReference>
<dbReference type="PANTHER" id="PTHR35008:SF4">
    <property type="entry name" value="BLL4482 PROTEIN"/>
    <property type="match status" value="1"/>
</dbReference>
<dbReference type="OrthoDB" id="9808312at2"/>
<dbReference type="PROSITE" id="PS51257">
    <property type="entry name" value="PROKAR_LIPOPROTEIN"/>
    <property type="match status" value="1"/>
</dbReference>
<evidence type="ECO:0000256" key="1">
    <source>
        <dbReference type="ARBA" id="ARBA00022617"/>
    </source>
</evidence>
<dbReference type="EMBL" id="CP036265">
    <property type="protein sequence ID" value="QDT17680.1"/>
    <property type="molecule type" value="Genomic_DNA"/>
</dbReference>
<dbReference type="AlphaFoldDB" id="A0A517PE76"/>
<reference evidence="7 8" key="1">
    <citation type="submission" date="2019-02" db="EMBL/GenBank/DDBJ databases">
        <title>Deep-cultivation of Planctomycetes and their phenomic and genomic characterization uncovers novel biology.</title>
        <authorList>
            <person name="Wiegand S."/>
            <person name="Jogler M."/>
            <person name="Boedeker C."/>
            <person name="Pinto D."/>
            <person name="Vollmers J."/>
            <person name="Rivas-Marin E."/>
            <person name="Kohn T."/>
            <person name="Peeters S.H."/>
            <person name="Heuer A."/>
            <person name="Rast P."/>
            <person name="Oberbeckmann S."/>
            <person name="Bunk B."/>
            <person name="Jeske O."/>
            <person name="Meyerdierks A."/>
            <person name="Storesund J.E."/>
            <person name="Kallscheuer N."/>
            <person name="Luecker S."/>
            <person name="Lage O.M."/>
            <person name="Pohl T."/>
            <person name="Merkel B.J."/>
            <person name="Hornburger P."/>
            <person name="Mueller R.-W."/>
            <person name="Bruemmer F."/>
            <person name="Labrenz M."/>
            <person name="Spormann A.M."/>
            <person name="Op den Camp H."/>
            <person name="Overmann J."/>
            <person name="Amann R."/>
            <person name="Jetten M.S.M."/>
            <person name="Mascher T."/>
            <person name="Medema M.H."/>
            <person name="Devos D.P."/>
            <person name="Kaster A.-K."/>
            <person name="Ovreas L."/>
            <person name="Rohde M."/>
            <person name="Galperin M.Y."/>
            <person name="Jogler C."/>
        </authorList>
    </citation>
    <scope>NUCLEOTIDE SEQUENCE [LARGE SCALE GENOMIC DNA]</scope>
    <source>
        <strain evidence="7 8">CA12</strain>
    </source>
</reference>
<keyword evidence="8" id="KW-1185">Reference proteome</keyword>
<organism evidence="7 8">
    <name type="scientific">Alienimonas californiensis</name>
    <dbReference type="NCBI Taxonomy" id="2527989"/>
    <lineage>
        <taxon>Bacteria</taxon>
        <taxon>Pseudomonadati</taxon>
        <taxon>Planctomycetota</taxon>
        <taxon>Planctomycetia</taxon>
        <taxon>Planctomycetales</taxon>
        <taxon>Planctomycetaceae</taxon>
        <taxon>Alienimonas</taxon>
    </lineage>
</organism>
<name>A0A517PE76_9PLAN</name>
<dbReference type="InterPro" id="IPR036909">
    <property type="entry name" value="Cyt_c-like_dom_sf"/>
</dbReference>